<reference evidence="2 3" key="1">
    <citation type="submission" date="2016-10" db="EMBL/GenBank/DDBJ databases">
        <title>Draft genome sequence of Methylobacterium extorquens CP3, a seed endophyte of Crotalaria pumila with plant growth-promoting and metal tolerance properties.</title>
        <authorList>
            <person name="Sanchez-Lopez A.S."/>
            <person name="Van Hamme J.D."/>
            <person name="Thijs S."/>
            <person name="Mcammond B.M."/>
            <person name="Stevens V."/>
            <person name="Gonzalez-Chavez M.D.C."/>
            <person name="Vangronsveld J."/>
        </authorList>
    </citation>
    <scope>NUCLEOTIDE SEQUENCE [LARGE SCALE GENOMIC DNA]</scope>
    <source>
        <strain evidence="2 3">CP3</strain>
    </source>
</reference>
<name>A0A1S1PAT6_METEX</name>
<dbReference type="EMBL" id="MNAO01000002">
    <property type="protein sequence ID" value="OHV18269.1"/>
    <property type="molecule type" value="Genomic_DNA"/>
</dbReference>
<evidence type="ECO:0000313" key="3">
    <source>
        <dbReference type="Proteomes" id="UP000180215"/>
    </source>
</evidence>
<evidence type="ECO:0000313" key="2">
    <source>
        <dbReference type="EMBL" id="OHV18269.1"/>
    </source>
</evidence>
<sequence length="65" mass="7199">MDAETAPQAPLHPSEAAMARDPAAIAGRTQVEARLVRLTPDQRAAFWDAVRHCYVLGADSRRTRR</sequence>
<evidence type="ECO:0000256" key="1">
    <source>
        <dbReference type="SAM" id="MobiDB-lite"/>
    </source>
</evidence>
<dbReference type="Proteomes" id="UP000180215">
    <property type="component" value="Unassembled WGS sequence"/>
</dbReference>
<gene>
    <name evidence="2" type="ORF">BK022_00420</name>
</gene>
<accession>A0A1S1PAT6</accession>
<feature type="region of interest" description="Disordered" evidence="1">
    <location>
        <begin position="1"/>
        <end position="23"/>
    </location>
</feature>
<comment type="caution">
    <text evidence="2">The sequence shown here is derived from an EMBL/GenBank/DDBJ whole genome shotgun (WGS) entry which is preliminary data.</text>
</comment>
<dbReference type="AlphaFoldDB" id="A0A1S1PAT6"/>
<protein>
    <submittedName>
        <fullName evidence="2">Uncharacterized protein</fullName>
    </submittedName>
</protein>
<proteinExistence type="predicted"/>
<organism evidence="2 3">
    <name type="scientific">Methylorubrum extorquens</name>
    <name type="common">Methylobacterium dichloromethanicum</name>
    <name type="synonym">Methylobacterium extorquens</name>
    <dbReference type="NCBI Taxonomy" id="408"/>
    <lineage>
        <taxon>Bacteria</taxon>
        <taxon>Pseudomonadati</taxon>
        <taxon>Pseudomonadota</taxon>
        <taxon>Alphaproteobacteria</taxon>
        <taxon>Hyphomicrobiales</taxon>
        <taxon>Methylobacteriaceae</taxon>
        <taxon>Methylorubrum</taxon>
    </lineage>
</organism>